<name>W9AKJ1_9BACI</name>
<evidence type="ECO:0000313" key="2">
    <source>
        <dbReference type="Proteomes" id="UP000028863"/>
    </source>
</evidence>
<dbReference type="AlphaFoldDB" id="W9AKJ1"/>
<comment type="caution">
    <text evidence="1">The sequence shown here is derived from an EMBL/GenBank/DDBJ whole genome shotgun (WGS) entry which is preliminary data.</text>
</comment>
<reference evidence="1" key="2">
    <citation type="submission" date="2014-03" db="EMBL/GenBank/DDBJ databases">
        <authorList>
            <person name="Urmite Genomes"/>
        </authorList>
    </citation>
    <scope>NUCLEOTIDE SEQUENCE</scope>
    <source>
        <strain evidence="1">S1</strain>
    </source>
</reference>
<dbReference type="EMBL" id="CCAX010000001">
    <property type="protein sequence ID" value="CDO03427.1"/>
    <property type="molecule type" value="Genomic_DNA"/>
</dbReference>
<dbReference type="Proteomes" id="UP000028863">
    <property type="component" value="Unassembled WGS sequence"/>
</dbReference>
<dbReference type="RefSeq" id="WP_036575460.1">
    <property type="nucleotide sequence ID" value="NZ_CABLBW010000001.1"/>
</dbReference>
<organism evidence="1 2">
    <name type="scientific">Oceanobacillus picturae</name>
    <dbReference type="NCBI Taxonomy" id="171693"/>
    <lineage>
        <taxon>Bacteria</taxon>
        <taxon>Bacillati</taxon>
        <taxon>Bacillota</taxon>
        <taxon>Bacilli</taxon>
        <taxon>Bacillales</taxon>
        <taxon>Bacillaceae</taxon>
        <taxon>Oceanobacillus</taxon>
    </lineage>
</organism>
<reference evidence="1" key="1">
    <citation type="submission" date="2014-03" db="EMBL/GenBank/DDBJ databases">
        <title>Draft genome sequencing of Oceanobacillus picturae strain S1 isolated from human gut.</title>
        <authorList>
            <person name="Croce O."/>
            <person name="Lagier J.C."/>
            <person name="Raoult D."/>
        </authorList>
    </citation>
    <scope>NUCLEOTIDE SEQUENCE [LARGE SCALE GENOMIC DNA]</scope>
    <source>
        <strain evidence="1">S1</strain>
    </source>
</reference>
<evidence type="ECO:0000313" key="1">
    <source>
        <dbReference type="EMBL" id="CDO03427.1"/>
    </source>
</evidence>
<dbReference type="STRING" id="171693.BN988_01941"/>
<keyword evidence="2" id="KW-1185">Reference proteome</keyword>
<protein>
    <submittedName>
        <fullName evidence="1">Uncharacterized protein</fullName>
    </submittedName>
</protein>
<dbReference type="eggNOG" id="ENOG50343C1">
    <property type="taxonomic scope" value="Bacteria"/>
</dbReference>
<gene>
    <name evidence="1" type="ORF">BN988_01941</name>
</gene>
<proteinExistence type="predicted"/>
<accession>W9AKJ1</accession>
<sequence>MEKTSHMVTFEKTINAVNQLTEEDAKSLLRLIYGYVDTAMTGNGGDQVKLEVVDRVSTIYHRIPELTELRKKAYKK</sequence>